<dbReference type="AlphaFoldDB" id="A0A815PUR3"/>
<organism evidence="3 8">
    <name type="scientific">Rotaria sordida</name>
    <dbReference type="NCBI Taxonomy" id="392033"/>
    <lineage>
        <taxon>Eukaryota</taxon>
        <taxon>Metazoa</taxon>
        <taxon>Spiralia</taxon>
        <taxon>Gnathifera</taxon>
        <taxon>Rotifera</taxon>
        <taxon>Eurotatoria</taxon>
        <taxon>Bdelloidea</taxon>
        <taxon>Philodinida</taxon>
        <taxon>Philodinidae</taxon>
        <taxon>Rotaria</taxon>
    </lineage>
</organism>
<reference evidence="3" key="1">
    <citation type="submission" date="2021-02" db="EMBL/GenBank/DDBJ databases">
        <authorList>
            <person name="Nowell W R."/>
        </authorList>
    </citation>
    <scope>NUCLEOTIDE SEQUENCE</scope>
</reference>
<comment type="caution">
    <text evidence="3">The sequence shown here is derived from an EMBL/GenBank/DDBJ whole genome shotgun (WGS) entry which is preliminary data.</text>
</comment>
<evidence type="ECO:0000313" key="3">
    <source>
        <dbReference type="EMBL" id="CAF1453756.1"/>
    </source>
</evidence>
<dbReference type="Proteomes" id="UP000663882">
    <property type="component" value="Unassembled WGS sequence"/>
</dbReference>
<dbReference type="EMBL" id="CAJNOH010005750">
    <property type="protein sequence ID" value="CAF1408382.1"/>
    <property type="molecule type" value="Genomic_DNA"/>
</dbReference>
<dbReference type="EMBL" id="CAJOAX010000749">
    <property type="protein sequence ID" value="CAF3644714.1"/>
    <property type="molecule type" value="Genomic_DNA"/>
</dbReference>
<dbReference type="EMBL" id="CAJOBD010006274">
    <property type="protein sequence ID" value="CAF4056718.1"/>
    <property type="molecule type" value="Genomic_DNA"/>
</dbReference>
<evidence type="ECO:0000313" key="6">
    <source>
        <dbReference type="EMBL" id="CAF4056718.1"/>
    </source>
</evidence>
<evidence type="ECO:0000313" key="8">
    <source>
        <dbReference type="Proteomes" id="UP000663882"/>
    </source>
</evidence>
<proteinExistence type="predicted"/>
<dbReference type="OrthoDB" id="10008526at2759"/>
<dbReference type="EMBL" id="CAJNOL010007264">
    <property type="protein sequence ID" value="CAF1626615.1"/>
    <property type="molecule type" value="Genomic_DNA"/>
</dbReference>
<evidence type="ECO:0000313" key="5">
    <source>
        <dbReference type="EMBL" id="CAF3644714.1"/>
    </source>
</evidence>
<dbReference type="Proteomes" id="UP000663870">
    <property type="component" value="Unassembled WGS sequence"/>
</dbReference>
<keyword evidence="7" id="KW-1185">Reference proteome</keyword>
<dbReference type="EMBL" id="CAJNOT010003637">
    <property type="protein sequence ID" value="CAF1393530.1"/>
    <property type="molecule type" value="Genomic_DNA"/>
</dbReference>
<sequence length="170" mass="19883">MTSTQTSILSKRVSTFLQQKPDHDWLMIPLSDKRGKDQFKNTVVYTIFSSNLNRDDFAYYIDMTFCDLPEDMRKRMKGLYLTNSHSFQQEDIVFDYANKDGKISASLLQIVAQKNQSNQLEVLVGIISLIRTPSVGWHFNNDYWKSDKCRVQRGLQYIFASEAQKQLSRY</sequence>
<evidence type="ECO:0000313" key="2">
    <source>
        <dbReference type="EMBL" id="CAF1408382.1"/>
    </source>
</evidence>
<evidence type="ECO:0000313" key="1">
    <source>
        <dbReference type="EMBL" id="CAF1393530.1"/>
    </source>
</evidence>
<dbReference type="Proteomes" id="UP000663854">
    <property type="component" value="Unassembled WGS sequence"/>
</dbReference>
<dbReference type="Proteomes" id="UP000663864">
    <property type="component" value="Unassembled WGS sequence"/>
</dbReference>
<dbReference type="Proteomes" id="UP000663836">
    <property type="component" value="Unassembled WGS sequence"/>
</dbReference>
<evidence type="ECO:0000313" key="4">
    <source>
        <dbReference type="EMBL" id="CAF1626615.1"/>
    </source>
</evidence>
<accession>A0A815PUR3</accession>
<evidence type="ECO:0000313" key="7">
    <source>
        <dbReference type="Proteomes" id="UP000663870"/>
    </source>
</evidence>
<protein>
    <submittedName>
        <fullName evidence="3">Uncharacterized protein</fullName>
    </submittedName>
</protein>
<dbReference type="EMBL" id="CAJNOO010006730">
    <property type="protein sequence ID" value="CAF1453756.1"/>
    <property type="molecule type" value="Genomic_DNA"/>
</dbReference>
<name>A0A815PUR3_9BILA</name>
<dbReference type="Proteomes" id="UP000663823">
    <property type="component" value="Unassembled WGS sequence"/>
</dbReference>
<gene>
    <name evidence="6" type="ORF">JBS370_LOCUS29353</name>
    <name evidence="4" type="ORF">JXQ802_LOCUS51251</name>
    <name evidence="5" type="ORF">OTI717_LOCUS9031</name>
    <name evidence="2" type="ORF">PYM288_LOCUS35036</name>
    <name evidence="3" type="ORF">RFH988_LOCUS36866</name>
    <name evidence="1" type="ORF">ZHD862_LOCUS32749</name>
</gene>